<dbReference type="InterPro" id="IPR038765">
    <property type="entry name" value="Papain-like_cys_pep_sf"/>
</dbReference>
<dbReference type="EMBL" id="SPHZ02000011">
    <property type="protein sequence ID" value="KAF0891972.1"/>
    <property type="molecule type" value="Genomic_DNA"/>
</dbReference>
<evidence type="ECO:0000313" key="2">
    <source>
        <dbReference type="EMBL" id="KAF0891972.1"/>
    </source>
</evidence>
<dbReference type="Proteomes" id="UP000479710">
    <property type="component" value="Unassembled WGS sequence"/>
</dbReference>
<protein>
    <recommendedName>
        <fullName evidence="4">UBX domain-containing protein</fullName>
    </recommendedName>
</protein>
<feature type="region of interest" description="Disordered" evidence="1">
    <location>
        <begin position="1"/>
        <end position="47"/>
    </location>
</feature>
<dbReference type="AlphaFoldDB" id="A0A6G1BVT7"/>
<dbReference type="CDD" id="cd22749">
    <property type="entry name" value="Otubain_C65"/>
    <property type="match status" value="1"/>
</dbReference>
<proteinExistence type="predicted"/>
<organism evidence="2 3">
    <name type="scientific">Oryza meyeriana var. granulata</name>
    <dbReference type="NCBI Taxonomy" id="110450"/>
    <lineage>
        <taxon>Eukaryota</taxon>
        <taxon>Viridiplantae</taxon>
        <taxon>Streptophyta</taxon>
        <taxon>Embryophyta</taxon>
        <taxon>Tracheophyta</taxon>
        <taxon>Spermatophyta</taxon>
        <taxon>Magnoliopsida</taxon>
        <taxon>Liliopsida</taxon>
        <taxon>Poales</taxon>
        <taxon>Poaceae</taxon>
        <taxon>BOP clade</taxon>
        <taxon>Oryzoideae</taxon>
        <taxon>Oryzeae</taxon>
        <taxon>Oryzinae</taxon>
        <taxon>Oryza</taxon>
        <taxon>Oryza meyeriana</taxon>
    </lineage>
</organism>
<dbReference type="InterPro" id="IPR042467">
    <property type="entry name" value="Peptidase_C65_otubain_sub2"/>
</dbReference>
<dbReference type="OrthoDB" id="690505at2759"/>
<dbReference type="GO" id="GO:0005634">
    <property type="term" value="C:nucleus"/>
    <property type="evidence" value="ECO:0007669"/>
    <property type="project" value="TreeGrafter"/>
</dbReference>
<evidence type="ECO:0008006" key="4">
    <source>
        <dbReference type="Google" id="ProtNLM"/>
    </source>
</evidence>
<dbReference type="SUPFAM" id="SSF54001">
    <property type="entry name" value="Cysteine proteinases"/>
    <property type="match status" value="1"/>
</dbReference>
<comment type="caution">
    <text evidence="2">The sequence shown here is derived from an EMBL/GenBank/DDBJ whole genome shotgun (WGS) entry which is preliminary data.</text>
</comment>
<dbReference type="InterPro" id="IPR019400">
    <property type="entry name" value="Peptidase_C65_otubain"/>
</dbReference>
<accession>A0A6G1BVT7</accession>
<reference evidence="2 3" key="1">
    <citation type="submission" date="2019-11" db="EMBL/GenBank/DDBJ databases">
        <title>Whole genome sequence of Oryza granulata.</title>
        <authorList>
            <person name="Li W."/>
        </authorList>
    </citation>
    <scope>NUCLEOTIDE SEQUENCE [LARGE SCALE GENOMIC DNA]</scope>
    <source>
        <strain evidence="3">cv. Menghai</strain>
        <tissue evidence="2">Leaf</tissue>
    </source>
</reference>
<gene>
    <name evidence="2" type="ORF">E2562_011348</name>
</gene>
<feature type="compositionally biased region" description="Basic and acidic residues" evidence="1">
    <location>
        <begin position="342"/>
        <end position="359"/>
    </location>
</feature>
<dbReference type="GO" id="GO:0071108">
    <property type="term" value="P:protein K48-linked deubiquitination"/>
    <property type="evidence" value="ECO:0007669"/>
    <property type="project" value="TreeGrafter"/>
</dbReference>
<name>A0A6G1BVT7_9ORYZ</name>
<evidence type="ECO:0000313" key="3">
    <source>
        <dbReference type="Proteomes" id="UP000479710"/>
    </source>
</evidence>
<dbReference type="GO" id="GO:0004843">
    <property type="term" value="F:cysteine-type deubiquitinase activity"/>
    <property type="evidence" value="ECO:0007669"/>
    <property type="project" value="TreeGrafter"/>
</dbReference>
<dbReference type="GO" id="GO:0043130">
    <property type="term" value="F:ubiquitin binding"/>
    <property type="evidence" value="ECO:0007669"/>
    <property type="project" value="TreeGrafter"/>
</dbReference>
<sequence length="476" mass="52378">MASASGPPKDQEEPPVDGGRGTDGSSPAAAAFNQKGKEKIGEGSSRAPLDFSEEALKNVKISAYPTRPKSLRKEKKKSDFPIKKFLRSSILAFGGYVKKKTRYVSHVCSYQIIDDQRSAFEILIEKIKGWKRMSECPTSSVSYSRGDFLLEFFSSYDTTDDIFAFLRLAAAIWMCSPDHRATFAPGITGLGGGHSLEDWCLTQVIPPRVDADHVAVSALASALQVFVRVETPDHGGCQDSYYINRDTPRVTLVRVDSQLDLYVCHLNLRALRTTCDPSITDRWRQATTWTTSSPGSWTSPCATIGTPPPATWPPATAAWAYFAATAEEEEEPVRTERLYEDVRQGRAQHRPADGGDRHNLTRGAGSVPGLRRGRRGIGGVGIRRAGVQRARPGFPDGRVVDKVFGAKRLVAELFHSVGAEGGRRTGGRPFRLVRFAGAASEEVLRRDATFEELGLHRWTLHLLFGRSRPPEESCGQ</sequence>
<dbReference type="Gene3D" id="1.20.1300.20">
    <property type="entry name" value="Peptidase C65 Otubain, subdomain 2"/>
    <property type="match status" value="1"/>
</dbReference>
<feature type="region of interest" description="Disordered" evidence="1">
    <location>
        <begin position="342"/>
        <end position="375"/>
    </location>
</feature>
<dbReference type="PANTHER" id="PTHR12931:SF37">
    <property type="entry name" value="OS02G0517600 PROTEIN"/>
    <property type="match status" value="1"/>
</dbReference>
<dbReference type="Pfam" id="PF10275">
    <property type="entry name" value="Peptidase_C65"/>
    <property type="match status" value="1"/>
</dbReference>
<dbReference type="PANTHER" id="PTHR12931">
    <property type="entry name" value="UBIQUITIN THIOLESTERASE PROTEIN OTUB"/>
    <property type="match status" value="1"/>
</dbReference>
<evidence type="ECO:0000256" key="1">
    <source>
        <dbReference type="SAM" id="MobiDB-lite"/>
    </source>
</evidence>
<keyword evidence="3" id="KW-1185">Reference proteome</keyword>